<dbReference type="GeneTree" id="ENSGT00390000008658"/>
<dbReference type="STRING" id="37003.ENSKMAP00000004315"/>
<evidence type="ECO:0000313" key="1">
    <source>
        <dbReference type="Ensembl" id="ENSKMAP00000004315.1"/>
    </source>
</evidence>
<dbReference type="Ensembl" id="ENSKMAT00000004398.1">
    <property type="protein sequence ID" value="ENSKMAP00000004315.1"/>
    <property type="gene ID" value="ENSKMAG00000003294.1"/>
</dbReference>
<name>A0A3Q2ZMU8_KRYMA</name>
<dbReference type="Proteomes" id="UP000264800">
    <property type="component" value="Unplaced"/>
</dbReference>
<evidence type="ECO:0000313" key="2">
    <source>
        <dbReference type="Proteomes" id="UP000264800"/>
    </source>
</evidence>
<reference evidence="1" key="2">
    <citation type="submission" date="2025-09" db="UniProtKB">
        <authorList>
            <consortium name="Ensembl"/>
        </authorList>
    </citation>
    <scope>IDENTIFICATION</scope>
</reference>
<dbReference type="AlphaFoldDB" id="A0A3Q2ZMU8"/>
<protein>
    <submittedName>
        <fullName evidence="1">Si:ch211-215a10.4</fullName>
    </submittedName>
</protein>
<accession>A0A3Q2ZMU8</accession>
<dbReference type="Pfam" id="PF10184">
    <property type="entry name" value="DUF2358"/>
    <property type="match status" value="1"/>
</dbReference>
<sequence>MAVRRGGLGFWVGSVYSHSRRQPVQKHSWSLSQVVEWQWICQPRPLSSAAWSLGPPNSLRYQTLKQPLLSHPLHHDSQQRHKCFEDDWAEALGVCVLVPQGESNDMRTLLQLPVLNIKQGELHAVGIQKLLDFSFPLTTIDGSGEDDISVESLQRNSADGAKRKHGCFRNLFEAEGCPAPFMHGSRFYCFHCPGTRVAPVDLLKSTQDSGLNRKATELLLLPSVPLFSYADREDERLYEGESEGEEKLAIMYERLRIELPNFFLKNHDFTMYSNDLEFINGLINSKTRGVWTYRLTVTLWRFLCLCYYAEARLDVLKLTKHMEDGTIKARWRIRGLPLHLLMLRFFRKDKSQLYRSYDAFSTFYVGHDGLIHCHKVEKVMPAQPPVLPRGTSLLTGALVALGVQEHRPALNLLPFLLSSLRQSRN</sequence>
<dbReference type="PANTHER" id="PTHR31094:SF2">
    <property type="entry name" value="RIKEN CDNA 2310061I04 GENE"/>
    <property type="match status" value="1"/>
</dbReference>
<reference evidence="1" key="1">
    <citation type="submission" date="2025-08" db="UniProtKB">
        <authorList>
            <consortium name="Ensembl"/>
        </authorList>
    </citation>
    <scope>IDENTIFICATION</scope>
</reference>
<keyword evidence="2" id="KW-1185">Reference proteome</keyword>
<dbReference type="GeneID" id="108248578"/>
<organism evidence="1 2">
    <name type="scientific">Kryptolebias marmoratus</name>
    <name type="common">Mangrove killifish</name>
    <name type="synonym">Rivulus marmoratus</name>
    <dbReference type="NCBI Taxonomy" id="37003"/>
    <lineage>
        <taxon>Eukaryota</taxon>
        <taxon>Metazoa</taxon>
        <taxon>Chordata</taxon>
        <taxon>Craniata</taxon>
        <taxon>Vertebrata</taxon>
        <taxon>Euteleostomi</taxon>
        <taxon>Actinopterygii</taxon>
        <taxon>Neopterygii</taxon>
        <taxon>Teleostei</taxon>
        <taxon>Neoteleostei</taxon>
        <taxon>Acanthomorphata</taxon>
        <taxon>Ovalentaria</taxon>
        <taxon>Atherinomorphae</taxon>
        <taxon>Cyprinodontiformes</taxon>
        <taxon>Rivulidae</taxon>
        <taxon>Kryptolebias</taxon>
    </lineage>
</organism>
<dbReference type="KEGG" id="kmr:108248578"/>
<dbReference type="OrthoDB" id="44820at2759"/>
<dbReference type="PANTHER" id="PTHR31094">
    <property type="entry name" value="RIKEN CDNA 2310061I04 GENE"/>
    <property type="match status" value="1"/>
</dbReference>
<dbReference type="OMA" id="VKNHDYS"/>
<dbReference type="RefSeq" id="XP_017292927.1">
    <property type="nucleotide sequence ID" value="XM_017437438.3"/>
</dbReference>
<dbReference type="CTD" id="108248578"/>
<proteinExistence type="predicted"/>
<dbReference type="InterPro" id="IPR018790">
    <property type="entry name" value="DUF2358"/>
</dbReference>